<dbReference type="AlphaFoldDB" id="A0AA39VIM9"/>
<gene>
    <name evidence="2" type="ORF">LWI29_010358</name>
</gene>
<reference evidence="2" key="2">
    <citation type="submission" date="2023-06" db="EMBL/GenBank/DDBJ databases">
        <authorList>
            <person name="Swenson N.G."/>
            <person name="Wegrzyn J.L."/>
            <person name="Mcevoy S.L."/>
        </authorList>
    </citation>
    <scope>NUCLEOTIDE SEQUENCE</scope>
    <source>
        <strain evidence="2">NS2018</strain>
        <tissue evidence="2">Leaf</tissue>
    </source>
</reference>
<accession>A0AA39VIM9</accession>
<organism evidence="2 3">
    <name type="scientific">Acer saccharum</name>
    <name type="common">Sugar maple</name>
    <dbReference type="NCBI Taxonomy" id="4024"/>
    <lineage>
        <taxon>Eukaryota</taxon>
        <taxon>Viridiplantae</taxon>
        <taxon>Streptophyta</taxon>
        <taxon>Embryophyta</taxon>
        <taxon>Tracheophyta</taxon>
        <taxon>Spermatophyta</taxon>
        <taxon>Magnoliopsida</taxon>
        <taxon>eudicotyledons</taxon>
        <taxon>Gunneridae</taxon>
        <taxon>Pentapetalae</taxon>
        <taxon>rosids</taxon>
        <taxon>malvids</taxon>
        <taxon>Sapindales</taxon>
        <taxon>Sapindaceae</taxon>
        <taxon>Hippocastanoideae</taxon>
        <taxon>Acereae</taxon>
        <taxon>Acer</taxon>
    </lineage>
</organism>
<proteinExistence type="predicted"/>
<dbReference type="EMBL" id="JAUESC010000382">
    <property type="protein sequence ID" value="KAK0586659.1"/>
    <property type="molecule type" value="Genomic_DNA"/>
</dbReference>
<evidence type="ECO:0000313" key="3">
    <source>
        <dbReference type="Proteomes" id="UP001168877"/>
    </source>
</evidence>
<keyword evidence="3" id="KW-1185">Reference proteome</keyword>
<name>A0AA39VIM9_ACESA</name>
<sequence>MAARENPLAVAAAREEATTLSEEEMATRENGLAAARKESWASGCVRVCNNVGLHKEAGNQSKASVHQHCLAYSGLAIHKPFDGRSNINHLDQQVAGRARAEATMSSEEELAAMENPLTVTVAREEATWSSELSLYPNSLEYSHLNLEKQK</sequence>
<evidence type="ECO:0000313" key="2">
    <source>
        <dbReference type="EMBL" id="KAK0586659.1"/>
    </source>
</evidence>
<reference evidence="2" key="1">
    <citation type="journal article" date="2022" name="Plant J.">
        <title>Strategies of tolerance reflected in two North American maple genomes.</title>
        <authorList>
            <person name="McEvoy S.L."/>
            <person name="Sezen U.U."/>
            <person name="Trouern-Trend A."/>
            <person name="McMahon S.M."/>
            <person name="Schaberg P.G."/>
            <person name="Yang J."/>
            <person name="Wegrzyn J.L."/>
            <person name="Swenson N.G."/>
        </authorList>
    </citation>
    <scope>NUCLEOTIDE SEQUENCE</scope>
    <source>
        <strain evidence="2">NS2018</strain>
    </source>
</reference>
<protein>
    <submittedName>
        <fullName evidence="2">Uncharacterized protein</fullName>
    </submittedName>
</protein>
<dbReference type="Proteomes" id="UP001168877">
    <property type="component" value="Unassembled WGS sequence"/>
</dbReference>
<feature type="region of interest" description="Disordered" evidence="1">
    <location>
        <begin position="1"/>
        <end position="26"/>
    </location>
</feature>
<comment type="caution">
    <text evidence="2">The sequence shown here is derived from an EMBL/GenBank/DDBJ whole genome shotgun (WGS) entry which is preliminary data.</text>
</comment>
<evidence type="ECO:0000256" key="1">
    <source>
        <dbReference type="SAM" id="MobiDB-lite"/>
    </source>
</evidence>